<sequence length="140" mass="16548">MNGMNLRAKMNLKKWLKSEHWWEIFFREHALPYILIDDFYDLVIRISVHRSALVRSKVQRITLSKILKLGLAAAWRAQLYLLLQTQRFALMFDESTSITVVKHGVIIMRFWYPALRRIVSVLWALEPIHNIVENEVDATA</sequence>
<keyword evidence="2" id="KW-1185">Reference proteome</keyword>
<dbReference type="Proteomes" id="UP001239111">
    <property type="component" value="Chromosome 3"/>
</dbReference>
<reference evidence="1" key="1">
    <citation type="submission" date="2023-04" db="EMBL/GenBank/DDBJ databases">
        <title>A chromosome-level genome assembly of the parasitoid wasp Eretmocerus hayati.</title>
        <authorList>
            <person name="Zhong Y."/>
            <person name="Liu S."/>
            <person name="Liu Y."/>
        </authorList>
    </citation>
    <scope>NUCLEOTIDE SEQUENCE</scope>
    <source>
        <strain evidence="1">ZJU_SS_LIU_2023</strain>
    </source>
</reference>
<evidence type="ECO:0000313" key="2">
    <source>
        <dbReference type="Proteomes" id="UP001239111"/>
    </source>
</evidence>
<name>A0ACC2NJ65_9HYME</name>
<comment type="caution">
    <text evidence="1">The sequence shown here is derived from an EMBL/GenBank/DDBJ whole genome shotgun (WGS) entry which is preliminary data.</text>
</comment>
<gene>
    <name evidence="1" type="ORF">QAD02_002487</name>
</gene>
<protein>
    <submittedName>
        <fullName evidence="1">Uncharacterized protein</fullName>
    </submittedName>
</protein>
<dbReference type="EMBL" id="CM056743">
    <property type="protein sequence ID" value="KAJ8671228.1"/>
    <property type="molecule type" value="Genomic_DNA"/>
</dbReference>
<organism evidence="1 2">
    <name type="scientific">Eretmocerus hayati</name>
    <dbReference type="NCBI Taxonomy" id="131215"/>
    <lineage>
        <taxon>Eukaryota</taxon>
        <taxon>Metazoa</taxon>
        <taxon>Ecdysozoa</taxon>
        <taxon>Arthropoda</taxon>
        <taxon>Hexapoda</taxon>
        <taxon>Insecta</taxon>
        <taxon>Pterygota</taxon>
        <taxon>Neoptera</taxon>
        <taxon>Endopterygota</taxon>
        <taxon>Hymenoptera</taxon>
        <taxon>Apocrita</taxon>
        <taxon>Proctotrupomorpha</taxon>
        <taxon>Chalcidoidea</taxon>
        <taxon>Aphelinidae</taxon>
        <taxon>Aphelininae</taxon>
        <taxon>Eretmocerus</taxon>
    </lineage>
</organism>
<accession>A0ACC2NJ65</accession>
<evidence type="ECO:0000313" key="1">
    <source>
        <dbReference type="EMBL" id="KAJ8671228.1"/>
    </source>
</evidence>
<proteinExistence type="predicted"/>